<dbReference type="EMBL" id="BLAU01000001">
    <property type="protein sequence ID" value="GET23285.1"/>
    <property type="molecule type" value="Genomic_DNA"/>
</dbReference>
<dbReference type="InterPro" id="IPR051796">
    <property type="entry name" value="ISF_SsuE-like"/>
</dbReference>
<dbReference type="PANTHER" id="PTHR43278:SF2">
    <property type="entry name" value="IRON-SULFUR FLAVOPROTEIN"/>
    <property type="match status" value="1"/>
</dbReference>
<dbReference type="EMBL" id="PYGC01000003">
    <property type="protein sequence ID" value="PSK83740.1"/>
    <property type="molecule type" value="Genomic_DNA"/>
</dbReference>
<dbReference type="InterPro" id="IPR029039">
    <property type="entry name" value="Flavoprotein-like_sf"/>
</dbReference>
<name>A0A2P8CFI1_9BACT</name>
<dbReference type="Pfam" id="PF03358">
    <property type="entry name" value="FMN_red"/>
    <property type="match status" value="1"/>
</dbReference>
<dbReference type="AlphaFoldDB" id="A0A2P8CFI1"/>
<dbReference type="SUPFAM" id="SSF52218">
    <property type="entry name" value="Flavoproteins"/>
    <property type="match status" value="1"/>
</dbReference>
<dbReference type="InterPro" id="IPR005025">
    <property type="entry name" value="FMN_Rdtase-like_dom"/>
</dbReference>
<keyword evidence="2" id="KW-0288">FMN</keyword>
<dbReference type="GO" id="GO:0016491">
    <property type="term" value="F:oxidoreductase activity"/>
    <property type="evidence" value="ECO:0007669"/>
    <property type="project" value="InterPro"/>
</dbReference>
<proteinExistence type="predicted"/>
<protein>
    <submittedName>
        <fullName evidence="5">NADPH-dependent FMN reductase</fullName>
    </submittedName>
</protein>
<comment type="caution">
    <text evidence="5">The sequence shown here is derived from an EMBL/GenBank/DDBJ whole genome shotgun (WGS) entry which is preliminary data.</text>
</comment>
<reference evidence="4 7" key="2">
    <citation type="submission" date="2019-10" db="EMBL/GenBank/DDBJ databases">
        <title>Prolixibacter strains distinguished by the presence of nitrate reductase genes were adept at nitrate-dependent anaerobic corrosion of metallic iron and carbon steel.</title>
        <authorList>
            <person name="Iino T."/>
            <person name="Shono N."/>
            <person name="Ito K."/>
            <person name="Nakamura R."/>
            <person name="Sueoka K."/>
            <person name="Harayama S."/>
            <person name="Ohkuma M."/>
        </authorList>
    </citation>
    <scope>NUCLEOTIDE SEQUENCE [LARGE SCALE GENOMIC DNA]</scope>
    <source>
        <strain evidence="4 7">MIC1-1</strain>
    </source>
</reference>
<organism evidence="5 6">
    <name type="scientific">Prolixibacter denitrificans</name>
    <dbReference type="NCBI Taxonomy" id="1541063"/>
    <lineage>
        <taxon>Bacteria</taxon>
        <taxon>Pseudomonadati</taxon>
        <taxon>Bacteroidota</taxon>
        <taxon>Bacteroidia</taxon>
        <taxon>Marinilabiliales</taxon>
        <taxon>Prolixibacteraceae</taxon>
        <taxon>Prolixibacter</taxon>
    </lineage>
</organism>
<keyword evidence="7" id="KW-1185">Reference proteome</keyword>
<evidence type="ECO:0000259" key="3">
    <source>
        <dbReference type="Pfam" id="PF03358"/>
    </source>
</evidence>
<keyword evidence="1" id="KW-0285">Flavoprotein</keyword>
<evidence type="ECO:0000313" key="6">
    <source>
        <dbReference type="Proteomes" id="UP000240621"/>
    </source>
</evidence>
<gene>
    <name evidence="5" type="ORF">CLV93_103155</name>
    <name evidence="4" type="ORF">JCM18694_35310</name>
</gene>
<evidence type="ECO:0000256" key="1">
    <source>
        <dbReference type="ARBA" id="ARBA00022630"/>
    </source>
</evidence>
<dbReference type="Gene3D" id="3.40.50.360">
    <property type="match status" value="1"/>
</dbReference>
<reference evidence="5 6" key="1">
    <citation type="submission" date="2018-03" db="EMBL/GenBank/DDBJ databases">
        <title>Genomic Encyclopedia of Archaeal and Bacterial Type Strains, Phase II (KMG-II): from individual species to whole genera.</title>
        <authorList>
            <person name="Goeker M."/>
        </authorList>
    </citation>
    <scope>NUCLEOTIDE SEQUENCE [LARGE SCALE GENOMIC DNA]</scope>
    <source>
        <strain evidence="5 6">DSM 27267</strain>
    </source>
</reference>
<dbReference type="Proteomes" id="UP000240621">
    <property type="component" value="Unassembled WGS sequence"/>
</dbReference>
<evidence type="ECO:0000313" key="5">
    <source>
        <dbReference type="EMBL" id="PSK83740.1"/>
    </source>
</evidence>
<dbReference type="PANTHER" id="PTHR43278">
    <property type="entry name" value="NAD(P)H-DEPENDENT FMN-CONTAINING OXIDOREDUCTASE YWQN-RELATED"/>
    <property type="match status" value="1"/>
</dbReference>
<dbReference type="Proteomes" id="UP000396862">
    <property type="component" value="Unassembled WGS sequence"/>
</dbReference>
<evidence type="ECO:0000313" key="7">
    <source>
        <dbReference type="Proteomes" id="UP000396862"/>
    </source>
</evidence>
<evidence type="ECO:0000256" key="2">
    <source>
        <dbReference type="ARBA" id="ARBA00022643"/>
    </source>
</evidence>
<feature type="domain" description="NADPH-dependent FMN reductase-like" evidence="3">
    <location>
        <begin position="1"/>
        <end position="103"/>
    </location>
</feature>
<sequence length="189" mass="21965">MNITILNGDMSDTSGDFSAYIQKLARKLREEHRVNLFLLNQMNIQHCSGCWNCWWKTPGRCNTNDDAEQVLRAVINSDFVIFASPLMAGFVSSLLKRMTDRFVGLLHPYIEMRNGESHHIKRYPHYPDFGVILAKEPDTDEEDLAIVRDIYDRFALNFHAQQRYLKCIETSNVKEVVHETSHYQRVAEA</sequence>
<dbReference type="OrthoDB" id="9805976at2"/>
<dbReference type="RefSeq" id="WP_106541581.1">
    <property type="nucleotide sequence ID" value="NZ_BLAU01000001.1"/>
</dbReference>
<evidence type="ECO:0000313" key="4">
    <source>
        <dbReference type="EMBL" id="GET23285.1"/>
    </source>
</evidence>
<accession>A0A2P8CFI1</accession>